<dbReference type="InterPro" id="IPR016140">
    <property type="entry name" value="Bifunc_inhib/LTP/seed_store"/>
</dbReference>
<dbReference type="Gene3D" id="1.10.110.10">
    <property type="entry name" value="Plant lipid-transfer and hydrophobic proteins"/>
    <property type="match status" value="1"/>
</dbReference>
<evidence type="ECO:0000256" key="1">
    <source>
        <dbReference type="ARBA" id="ARBA00009748"/>
    </source>
</evidence>
<dbReference type="Proteomes" id="UP001159364">
    <property type="component" value="Linkage Group LG10"/>
</dbReference>
<keyword evidence="2" id="KW-1015">Disulfide bond</keyword>
<dbReference type="SMART" id="SM00499">
    <property type="entry name" value="AAI"/>
    <property type="match status" value="1"/>
</dbReference>
<evidence type="ECO:0000256" key="3">
    <source>
        <dbReference type="RuleBase" id="RU000628"/>
    </source>
</evidence>
<evidence type="ECO:0000256" key="2">
    <source>
        <dbReference type="ARBA" id="ARBA00023157"/>
    </source>
</evidence>
<organism evidence="6 7">
    <name type="scientific">Erythroxylum novogranatense</name>
    <dbReference type="NCBI Taxonomy" id="1862640"/>
    <lineage>
        <taxon>Eukaryota</taxon>
        <taxon>Viridiplantae</taxon>
        <taxon>Streptophyta</taxon>
        <taxon>Embryophyta</taxon>
        <taxon>Tracheophyta</taxon>
        <taxon>Spermatophyta</taxon>
        <taxon>Magnoliopsida</taxon>
        <taxon>eudicotyledons</taxon>
        <taxon>Gunneridae</taxon>
        <taxon>Pentapetalae</taxon>
        <taxon>rosids</taxon>
        <taxon>fabids</taxon>
        <taxon>Malpighiales</taxon>
        <taxon>Erythroxylaceae</taxon>
        <taxon>Erythroxylum</taxon>
    </lineage>
</organism>
<comment type="caution">
    <text evidence="6">The sequence shown here is derived from an EMBL/GenBank/DDBJ whole genome shotgun (WGS) entry which is preliminary data.</text>
</comment>
<dbReference type="CDD" id="cd01960">
    <property type="entry name" value="nsLTP1"/>
    <property type="match status" value="1"/>
</dbReference>
<dbReference type="EMBL" id="JAIWQS010000010">
    <property type="protein sequence ID" value="KAJ8753739.1"/>
    <property type="molecule type" value="Genomic_DNA"/>
</dbReference>
<dbReference type="InterPro" id="IPR036312">
    <property type="entry name" value="Bifun_inhib/LTP/seed_sf"/>
</dbReference>
<evidence type="ECO:0000313" key="6">
    <source>
        <dbReference type="EMBL" id="KAJ8753739.1"/>
    </source>
</evidence>
<accession>A0AAV8SP29</accession>
<dbReference type="PROSITE" id="PS00597">
    <property type="entry name" value="PLANT_LTP"/>
    <property type="match status" value="1"/>
</dbReference>
<sequence>MKRALVAMLVVIALIQLMAKPGQAVTCGQVDASLAFCIPYLTGGGNPPIACCDGVKTIKAITPTTADRRAACNCPDAASSLPQKCGIEMGIPISQAINCENIN</sequence>
<proteinExistence type="inferred from homology"/>
<evidence type="ECO:0000259" key="5">
    <source>
        <dbReference type="SMART" id="SM00499"/>
    </source>
</evidence>
<comment type="similarity">
    <text evidence="1 3">Belongs to the plant LTP family.</text>
</comment>
<keyword evidence="4" id="KW-0732">Signal</keyword>
<reference evidence="6 7" key="1">
    <citation type="submission" date="2021-09" db="EMBL/GenBank/DDBJ databases">
        <title>Genomic insights and catalytic innovation underlie evolution of tropane alkaloids biosynthesis.</title>
        <authorList>
            <person name="Wang Y.-J."/>
            <person name="Tian T."/>
            <person name="Huang J.-P."/>
            <person name="Huang S.-X."/>
        </authorList>
    </citation>
    <scope>NUCLEOTIDE SEQUENCE [LARGE SCALE GENOMIC DNA]</scope>
    <source>
        <strain evidence="6">KIB-2018</strain>
        <tissue evidence="6">Leaf</tissue>
    </source>
</reference>
<gene>
    <name evidence="6" type="ORF">K2173_026415</name>
</gene>
<evidence type="ECO:0000313" key="7">
    <source>
        <dbReference type="Proteomes" id="UP001159364"/>
    </source>
</evidence>
<feature type="chain" id="PRO_5043384242" description="Non-specific lipid-transfer protein" evidence="4">
    <location>
        <begin position="25"/>
        <end position="103"/>
    </location>
</feature>
<protein>
    <recommendedName>
        <fullName evidence="3">Non-specific lipid-transfer protein</fullName>
    </recommendedName>
</protein>
<keyword evidence="3" id="KW-0813">Transport</keyword>
<name>A0AAV8SP29_9ROSI</name>
<comment type="function">
    <text evidence="3">Plant non-specific lipid-transfer proteins transfer phospholipids as well as galactolipids across membranes. May play a role in wax or cutin deposition in the cell walls of expanding epidermal cells and certain secretory tissues.</text>
</comment>
<keyword evidence="3" id="KW-0446">Lipid-binding</keyword>
<dbReference type="PANTHER" id="PTHR33076">
    <property type="entry name" value="NON-SPECIFIC LIPID-TRANSFER PROTEIN 2-RELATED"/>
    <property type="match status" value="1"/>
</dbReference>
<dbReference type="PRINTS" id="PR00382">
    <property type="entry name" value="LIPIDTRNSFER"/>
</dbReference>
<keyword evidence="7" id="KW-1185">Reference proteome</keyword>
<dbReference type="GO" id="GO:0006869">
    <property type="term" value="P:lipid transport"/>
    <property type="evidence" value="ECO:0007669"/>
    <property type="project" value="InterPro"/>
</dbReference>
<feature type="domain" description="Bifunctional inhibitor/plant lipid transfer protein/seed storage helical" evidence="5">
    <location>
        <begin position="27"/>
        <end position="99"/>
    </location>
</feature>
<dbReference type="SUPFAM" id="SSF47699">
    <property type="entry name" value="Bifunctional inhibitor/lipid-transfer protein/seed storage 2S albumin"/>
    <property type="match status" value="1"/>
</dbReference>
<dbReference type="InterPro" id="IPR000528">
    <property type="entry name" value="Plant_nsLTP"/>
</dbReference>
<dbReference type="GO" id="GO:0008289">
    <property type="term" value="F:lipid binding"/>
    <property type="evidence" value="ECO:0007669"/>
    <property type="project" value="UniProtKB-KW"/>
</dbReference>
<dbReference type="Pfam" id="PF00234">
    <property type="entry name" value="Tryp_alpha_amyl"/>
    <property type="match status" value="1"/>
</dbReference>
<evidence type="ECO:0000256" key="4">
    <source>
        <dbReference type="SAM" id="SignalP"/>
    </source>
</evidence>
<dbReference type="AlphaFoldDB" id="A0AAV8SP29"/>
<feature type="signal peptide" evidence="4">
    <location>
        <begin position="1"/>
        <end position="24"/>
    </location>
</feature>